<evidence type="ECO:0000313" key="8">
    <source>
        <dbReference type="EMBL" id="OTA01765.1"/>
    </source>
</evidence>
<comment type="caution">
    <text evidence="8">The sequence shown here is derived from an EMBL/GenBank/DDBJ whole genome shotgun (WGS) entry which is preliminary data.</text>
</comment>
<feature type="region of interest" description="Disordered" evidence="6">
    <location>
        <begin position="56"/>
        <end position="129"/>
    </location>
</feature>
<dbReference type="SUPFAM" id="SSF57701">
    <property type="entry name" value="Zn2/Cys6 DNA-binding domain"/>
    <property type="match status" value="1"/>
</dbReference>
<dbReference type="PANTHER" id="PTHR47660:SF3">
    <property type="entry name" value="FINGER DOMAIN PROTEIN, PUTATIVE (AFU_ORTHOLOGUE AFUA_4G03310)-RELATED"/>
    <property type="match status" value="1"/>
</dbReference>
<keyword evidence="1" id="KW-0479">Metal-binding</keyword>
<evidence type="ECO:0000256" key="4">
    <source>
        <dbReference type="ARBA" id="ARBA00023163"/>
    </source>
</evidence>
<evidence type="ECO:0000256" key="5">
    <source>
        <dbReference type="ARBA" id="ARBA00023242"/>
    </source>
</evidence>
<dbReference type="AlphaFoldDB" id="A0A2H2ZM32"/>
<evidence type="ECO:0000256" key="3">
    <source>
        <dbReference type="ARBA" id="ARBA00023015"/>
    </source>
</evidence>
<evidence type="ECO:0000256" key="6">
    <source>
        <dbReference type="SAM" id="MobiDB-lite"/>
    </source>
</evidence>
<reference evidence="8 9" key="1">
    <citation type="journal article" date="2015" name="Genome Announc.">
        <title>Genome sequence and annotation of Trichoderma parareesei, the ancestor of the cellulase producer Trichoderma reesei.</title>
        <authorList>
            <person name="Yang D."/>
            <person name="Pomraning K."/>
            <person name="Kopchinskiy A."/>
            <person name="Karimi Aghcheh R."/>
            <person name="Atanasova L."/>
            <person name="Chenthamara K."/>
            <person name="Baker S.E."/>
            <person name="Zhang R."/>
            <person name="Shen Q."/>
            <person name="Freitag M."/>
            <person name="Kubicek C.P."/>
            <person name="Druzhinina I.S."/>
        </authorList>
    </citation>
    <scope>NUCLEOTIDE SEQUENCE [LARGE SCALE GENOMIC DNA]</scope>
    <source>
        <strain evidence="8 9">CBS 125925</strain>
    </source>
</reference>
<dbReference type="PROSITE" id="PS50048">
    <property type="entry name" value="ZN2_CY6_FUNGAL_2"/>
    <property type="match status" value="1"/>
</dbReference>
<keyword evidence="3" id="KW-0805">Transcription regulation</keyword>
<evidence type="ECO:0000313" key="9">
    <source>
        <dbReference type="Proteomes" id="UP000219286"/>
    </source>
</evidence>
<dbReference type="OrthoDB" id="2441642at2759"/>
<dbReference type="EMBL" id="LFMI01000231">
    <property type="protein sequence ID" value="OTA01765.1"/>
    <property type="molecule type" value="Genomic_DNA"/>
</dbReference>
<feature type="compositionally biased region" description="Low complexity" evidence="6">
    <location>
        <begin position="56"/>
        <end position="73"/>
    </location>
</feature>
<dbReference type="PANTHER" id="PTHR47660">
    <property type="entry name" value="TRANSCRIPTION FACTOR WITH C2H2 AND ZN(2)-CYS(6) DNA BINDING DOMAIN (EUROFUNG)-RELATED-RELATED"/>
    <property type="match status" value="1"/>
</dbReference>
<evidence type="ECO:0000256" key="2">
    <source>
        <dbReference type="ARBA" id="ARBA00022833"/>
    </source>
</evidence>
<keyword evidence="4" id="KW-0804">Transcription</keyword>
<organism evidence="8 9">
    <name type="scientific">Trichoderma parareesei</name>
    <name type="common">Filamentous fungus</name>
    <dbReference type="NCBI Taxonomy" id="858221"/>
    <lineage>
        <taxon>Eukaryota</taxon>
        <taxon>Fungi</taxon>
        <taxon>Dikarya</taxon>
        <taxon>Ascomycota</taxon>
        <taxon>Pezizomycotina</taxon>
        <taxon>Sordariomycetes</taxon>
        <taxon>Hypocreomycetidae</taxon>
        <taxon>Hypocreales</taxon>
        <taxon>Hypocreaceae</taxon>
        <taxon>Trichoderma</taxon>
    </lineage>
</organism>
<feature type="compositionally biased region" description="Polar residues" evidence="6">
    <location>
        <begin position="89"/>
        <end position="98"/>
    </location>
</feature>
<dbReference type="Proteomes" id="UP000219286">
    <property type="component" value="Unassembled WGS sequence"/>
</dbReference>
<dbReference type="GO" id="GO:0008270">
    <property type="term" value="F:zinc ion binding"/>
    <property type="evidence" value="ECO:0007669"/>
    <property type="project" value="InterPro"/>
</dbReference>
<protein>
    <recommendedName>
        <fullName evidence="7">Zn(2)-C6 fungal-type domain-containing protein</fullName>
    </recommendedName>
</protein>
<feature type="domain" description="Zn(2)-C6 fungal-type" evidence="7">
    <location>
        <begin position="13"/>
        <end position="43"/>
    </location>
</feature>
<gene>
    <name evidence="8" type="ORF">A9Z42_0020920</name>
</gene>
<keyword evidence="9" id="KW-1185">Reference proteome</keyword>
<accession>A0A2H2ZM32</accession>
<keyword evidence="2" id="KW-0862">Zinc</keyword>
<dbReference type="Gene3D" id="4.10.240.10">
    <property type="entry name" value="Zn(2)-C6 fungal-type DNA-binding domain"/>
    <property type="match status" value="1"/>
</dbReference>
<dbReference type="InterPro" id="IPR001138">
    <property type="entry name" value="Zn2Cys6_DnaBD"/>
</dbReference>
<dbReference type="GO" id="GO:0000981">
    <property type="term" value="F:DNA-binding transcription factor activity, RNA polymerase II-specific"/>
    <property type="evidence" value="ECO:0007669"/>
    <property type="project" value="InterPro"/>
</dbReference>
<feature type="compositionally biased region" description="Polar residues" evidence="6">
    <location>
        <begin position="112"/>
        <end position="129"/>
    </location>
</feature>
<dbReference type="CDD" id="cd00067">
    <property type="entry name" value="GAL4"/>
    <property type="match status" value="1"/>
</dbReference>
<dbReference type="InterPro" id="IPR036864">
    <property type="entry name" value="Zn2-C6_fun-type_DNA-bd_sf"/>
</dbReference>
<keyword evidence="5" id="KW-0539">Nucleus</keyword>
<sequence>MKTSRYAISRQKACQQCSIAKARCDRKERCCSRCALRHLPCLYPHSHSSTAAASKHLFGDSSDPSPGSLPSFSRASAGTLPSPERDEISTPQGTQDPESPSIHLNLDDHSPLSFSTAPPTTTRTQWSAAQSLDHSSASLPALPPDFLDFSSPDLICPINAEEISNRWLNAYIPVPGQSVKNYPAAVSAFIYRLLKSYAGMAVHGRGFPPFVHASQLMSPHPSPLLSTCLSIIRICDKPLPGSENVTAEILQREMSNIYERRDSYDHLSMLSAFQAFLMYTMALFFRLSQGNNPFLRQAMMNLQELACLAARQGLMCLSEQQRTRPRWESWILAEAKRRTLYTMYLFDSVLSSEDGLPTFLGTELTGLPAVSSKTLWFAQTRRDWEVAYNVHLAAWGEGNLRINELWPIPEGLDDSQVAKRRHRVDSWLEDLDEFGTMLYAVTSCTHGG</sequence>
<evidence type="ECO:0000259" key="7">
    <source>
        <dbReference type="PROSITE" id="PS50048"/>
    </source>
</evidence>
<evidence type="ECO:0000256" key="1">
    <source>
        <dbReference type="ARBA" id="ARBA00022723"/>
    </source>
</evidence>
<dbReference type="PROSITE" id="PS00463">
    <property type="entry name" value="ZN2_CY6_FUNGAL_1"/>
    <property type="match status" value="1"/>
</dbReference>
<proteinExistence type="predicted"/>
<name>A0A2H2ZM32_TRIPA</name>